<gene>
    <name evidence="10" type="primary">fitB_1</name>
    <name evidence="8" type="synonym">vapC</name>
    <name evidence="10" type="ORF">WG78_09755</name>
</gene>
<dbReference type="GO" id="GO:0004540">
    <property type="term" value="F:RNA nuclease activity"/>
    <property type="evidence" value="ECO:0007669"/>
    <property type="project" value="InterPro"/>
</dbReference>
<protein>
    <recommendedName>
        <fullName evidence="8">Ribonuclease VapC</fullName>
        <shortName evidence="8">RNase VapC</shortName>
        <ecNumber evidence="8">3.1.-.-</ecNumber>
    </recommendedName>
    <alternativeName>
        <fullName evidence="8">Toxin VapC</fullName>
    </alternativeName>
</protein>
<dbReference type="EMBL" id="LAQT01000007">
    <property type="protein sequence ID" value="KPC53365.1"/>
    <property type="molecule type" value="Genomic_DNA"/>
</dbReference>
<evidence type="ECO:0000256" key="7">
    <source>
        <dbReference type="ARBA" id="ARBA00038093"/>
    </source>
</evidence>
<evidence type="ECO:0000256" key="2">
    <source>
        <dbReference type="ARBA" id="ARBA00022649"/>
    </source>
</evidence>
<dbReference type="PANTHER" id="PTHR33653:SF1">
    <property type="entry name" value="RIBONUCLEASE VAPC2"/>
    <property type="match status" value="1"/>
</dbReference>
<dbReference type="EC" id="3.1.-.-" evidence="8"/>
<dbReference type="GO" id="GO:0090729">
    <property type="term" value="F:toxin activity"/>
    <property type="evidence" value="ECO:0007669"/>
    <property type="project" value="UniProtKB-KW"/>
</dbReference>
<keyword evidence="8" id="KW-0800">Toxin</keyword>
<comment type="function">
    <text evidence="8">Toxic component of a toxin-antitoxin (TA) system. An RNase.</text>
</comment>
<evidence type="ECO:0000256" key="1">
    <source>
        <dbReference type="ARBA" id="ARBA00001946"/>
    </source>
</evidence>
<dbReference type="Proteomes" id="UP000037939">
    <property type="component" value="Unassembled WGS sequence"/>
</dbReference>
<dbReference type="GO" id="GO:0016787">
    <property type="term" value="F:hydrolase activity"/>
    <property type="evidence" value="ECO:0007669"/>
    <property type="project" value="UniProtKB-KW"/>
</dbReference>
<comment type="similarity">
    <text evidence="7 8">Belongs to the PINc/VapC protein family.</text>
</comment>
<evidence type="ECO:0000256" key="3">
    <source>
        <dbReference type="ARBA" id="ARBA00022722"/>
    </source>
</evidence>
<feature type="binding site" evidence="8">
    <location>
        <position position="6"/>
    </location>
    <ligand>
        <name>Mg(2+)</name>
        <dbReference type="ChEBI" id="CHEBI:18420"/>
    </ligand>
</feature>
<dbReference type="SUPFAM" id="SSF88723">
    <property type="entry name" value="PIN domain-like"/>
    <property type="match status" value="1"/>
</dbReference>
<name>A0A0N0GP15_9NEIS</name>
<feature type="binding site" evidence="8">
    <location>
        <position position="105"/>
    </location>
    <ligand>
        <name>Mg(2+)</name>
        <dbReference type="ChEBI" id="CHEBI:18420"/>
    </ligand>
</feature>
<dbReference type="PANTHER" id="PTHR33653">
    <property type="entry name" value="RIBONUCLEASE VAPC2"/>
    <property type="match status" value="1"/>
</dbReference>
<organism evidence="10 11">
    <name type="scientific">Amantichitinum ursilacus</name>
    <dbReference type="NCBI Taxonomy" id="857265"/>
    <lineage>
        <taxon>Bacteria</taxon>
        <taxon>Pseudomonadati</taxon>
        <taxon>Pseudomonadota</taxon>
        <taxon>Betaproteobacteria</taxon>
        <taxon>Neisseriales</taxon>
        <taxon>Chitinibacteraceae</taxon>
        <taxon>Amantichitinum</taxon>
    </lineage>
</organism>
<comment type="caution">
    <text evidence="10">The sequence shown here is derived from an EMBL/GenBank/DDBJ whole genome shotgun (WGS) entry which is preliminary data.</text>
</comment>
<dbReference type="GO" id="GO:0000287">
    <property type="term" value="F:magnesium ion binding"/>
    <property type="evidence" value="ECO:0007669"/>
    <property type="project" value="UniProtKB-UniRule"/>
</dbReference>
<dbReference type="InterPro" id="IPR050556">
    <property type="entry name" value="Type_II_TA_system_RNase"/>
</dbReference>
<dbReference type="OrthoDB" id="9804823at2"/>
<evidence type="ECO:0000256" key="4">
    <source>
        <dbReference type="ARBA" id="ARBA00022723"/>
    </source>
</evidence>
<dbReference type="Gene3D" id="3.40.50.1010">
    <property type="entry name" value="5'-nuclease"/>
    <property type="match status" value="1"/>
</dbReference>
<comment type="cofactor">
    <cofactor evidence="1 8">
        <name>Mg(2+)</name>
        <dbReference type="ChEBI" id="CHEBI:18420"/>
    </cofactor>
</comment>
<feature type="domain" description="PIN" evidence="9">
    <location>
        <begin position="3"/>
        <end position="128"/>
    </location>
</feature>
<evidence type="ECO:0000256" key="5">
    <source>
        <dbReference type="ARBA" id="ARBA00022801"/>
    </source>
</evidence>
<evidence type="ECO:0000313" key="10">
    <source>
        <dbReference type="EMBL" id="KPC53365.1"/>
    </source>
</evidence>
<keyword evidence="11" id="KW-1185">Reference proteome</keyword>
<keyword evidence="5 8" id="KW-0378">Hydrolase</keyword>
<dbReference type="STRING" id="857265.WG78_09755"/>
<evidence type="ECO:0000256" key="8">
    <source>
        <dbReference type="HAMAP-Rule" id="MF_00265"/>
    </source>
</evidence>
<reference evidence="10 11" key="1">
    <citation type="submission" date="2015-07" db="EMBL/GenBank/DDBJ databases">
        <title>Draft genome sequence of the Amantichitinum ursilacus IGB-41, a new chitin-degrading bacterium.</title>
        <authorList>
            <person name="Kirstahler P."/>
            <person name="Guenther M."/>
            <person name="Grumaz C."/>
            <person name="Rupp S."/>
            <person name="Zibek S."/>
            <person name="Sohn K."/>
        </authorList>
    </citation>
    <scope>NUCLEOTIDE SEQUENCE [LARGE SCALE GENOMIC DNA]</scope>
    <source>
        <strain evidence="10 11">IGB-41</strain>
    </source>
</reference>
<dbReference type="AlphaFoldDB" id="A0A0N0GP15"/>
<dbReference type="InterPro" id="IPR002716">
    <property type="entry name" value="PIN_dom"/>
</dbReference>
<dbReference type="CDD" id="cd18746">
    <property type="entry name" value="PIN_VapC4-5_FitB-like"/>
    <property type="match status" value="1"/>
</dbReference>
<evidence type="ECO:0000256" key="6">
    <source>
        <dbReference type="ARBA" id="ARBA00022842"/>
    </source>
</evidence>
<keyword evidence="2 8" id="KW-1277">Toxin-antitoxin system</keyword>
<dbReference type="PATRIC" id="fig|857265.3.peg.2008"/>
<dbReference type="InterPro" id="IPR022907">
    <property type="entry name" value="VapC_family"/>
</dbReference>
<evidence type="ECO:0000313" key="11">
    <source>
        <dbReference type="Proteomes" id="UP000037939"/>
    </source>
</evidence>
<keyword evidence="6 8" id="KW-0460">Magnesium</keyword>
<evidence type="ECO:0000259" key="9">
    <source>
        <dbReference type="Pfam" id="PF01850"/>
    </source>
</evidence>
<dbReference type="InterPro" id="IPR029060">
    <property type="entry name" value="PIN-like_dom_sf"/>
</dbReference>
<keyword evidence="4 8" id="KW-0479">Metal-binding</keyword>
<accession>A0A0N0GP15</accession>
<proteinExistence type="inferred from homology"/>
<dbReference type="HAMAP" id="MF_00265">
    <property type="entry name" value="VapC_Nob1"/>
    <property type="match status" value="1"/>
</dbReference>
<dbReference type="Pfam" id="PF01850">
    <property type="entry name" value="PIN"/>
    <property type="match status" value="1"/>
</dbReference>
<sequence length="140" mass="15742">MAYLIDTNVLCEQRKGPSADPGVQRFALRCEEEGDQPQISAISLGEIRYGIEKLRHRGDLPQADGLENWFAEVLFEYQNRVLPVDAEVAQLWGHLRVPHQQDPVDKLIAATAIAHGLTMVTRNVRHFQQAGLDIVNPFSN</sequence>
<dbReference type="RefSeq" id="WP_053937603.1">
    <property type="nucleotide sequence ID" value="NZ_LAQT01000007.1"/>
</dbReference>
<keyword evidence="3 8" id="KW-0540">Nuclease</keyword>